<keyword evidence="1 9" id="KW-0479">Metal-binding</keyword>
<dbReference type="GeneID" id="120265874"/>
<keyword evidence="3 9" id="KW-0862">Zinc</keyword>
<evidence type="ECO:0000256" key="6">
    <source>
        <dbReference type="ARBA" id="ARBA00023163"/>
    </source>
</evidence>
<dbReference type="PANTHER" id="PTHR31992:SF334">
    <property type="entry name" value="DOF ZINC FINGER PROTEIN"/>
    <property type="match status" value="1"/>
</dbReference>
<evidence type="ECO:0000256" key="5">
    <source>
        <dbReference type="ARBA" id="ARBA00023125"/>
    </source>
</evidence>
<dbReference type="GO" id="GO:0005634">
    <property type="term" value="C:nucleus"/>
    <property type="evidence" value="ECO:0007669"/>
    <property type="project" value="UniProtKB-SubCell"/>
</dbReference>
<evidence type="ECO:0000313" key="13">
    <source>
        <dbReference type="RefSeq" id="XP_039129774.1"/>
    </source>
</evidence>
<keyword evidence="2 8" id="KW-0863">Zinc-finger</keyword>
<sequence>MEISSSDYHHQIMNTHTLEDVLVQQDQQQQQQQQQQQEKKPRPSPETALKCPRCESTNTKFCYYNNYSLSQPRYFCKGCRRYWTKGGSLRNVPVGGGCRKNKKSSSNSSSSSSSSSSSKRSHDHYPLNTLPTPPPPFSPFDPNDLTLAFARLHNPNPNPNTSPSFITTTPYSNTALLDALRTGNTSTNPSGFQSLYYDNCLGLDGGNLFGSSVTTTTATITTTTTTSSSHEAMDHHGEENKAYLGLQWQLGNLDAGRDYWNGVNSSSWHDAGLINSSLL</sequence>
<dbReference type="GO" id="GO:0003700">
    <property type="term" value="F:DNA-binding transcription factor activity"/>
    <property type="evidence" value="ECO:0007669"/>
    <property type="project" value="UniProtKB-UniRule"/>
</dbReference>
<protein>
    <recommendedName>
        <fullName evidence="9">Dof zinc finger protein</fullName>
    </recommendedName>
</protein>
<proteinExistence type="predicted"/>
<evidence type="ECO:0000256" key="3">
    <source>
        <dbReference type="ARBA" id="ARBA00022833"/>
    </source>
</evidence>
<name>A0AB40BRI8_DIOCR</name>
<evidence type="ECO:0000256" key="7">
    <source>
        <dbReference type="ARBA" id="ARBA00023242"/>
    </source>
</evidence>
<comment type="subcellular location">
    <subcellularLocation>
        <location evidence="8 9">Nucleus</location>
    </subcellularLocation>
</comment>
<reference evidence="13" key="1">
    <citation type="submission" date="2025-08" db="UniProtKB">
        <authorList>
            <consortium name="RefSeq"/>
        </authorList>
    </citation>
    <scope>IDENTIFICATION</scope>
</reference>
<dbReference type="GO" id="GO:0008270">
    <property type="term" value="F:zinc ion binding"/>
    <property type="evidence" value="ECO:0007669"/>
    <property type="project" value="UniProtKB-KW"/>
</dbReference>
<evidence type="ECO:0000256" key="1">
    <source>
        <dbReference type="ARBA" id="ARBA00022723"/>
    </source>
</evidence>
<feature type="compositionally biased region" description="Low complexity" evidence="10">
    <location>
        <begin position="104"/>
        <end position="118"/>
    </location>
</feature>
<evidence type="ECO:0000256" key="10">
    <source>
        <dbReference type="SAM" id="MobiDB-lite"/>
    </source>
</evidence>
<organism evidence="12 13">
    <name type="scientific">Dioscorea cayennensis subsp. rotundata</name>
    <name type="common">White Guinea yam</name>
    <name type="synonym">Dioscorea rotundata</name>
    <dbReference type="NCBI Taxonomy" id="55577"/>
    <lineage>
        <taxon>Eukaryota</taxon>
        <taxon>Viridiplantae</taxon>
        <taxon>Streptophyta</taxon>
        <taxon>Embryophyta</taxon>
        <taxon>Tracheophyta</taxon>
        <taxon>Spermatophyta</taxon>
        <taxon>Magnoliopsida</taxon>
        <taxon>Liliopsida</taxon>
        <taxon>Dioscoreales</taxon>
        <taxon>Dioscoreaceae</taxon>
        <taxon>Dioscorea</taxon>
    </lineage>
</organism>
<evidence type="ECO:0000313" key="12">
    <source>
        <dbReference type="Proteomes" id="UP001515500"/>
    </source>
</evidence>
<feature type="compositionally biased region" description="Low complexity" evidence="10">
    <location>
        <begin position="24"/>
        <end position="36"/>
    </location>
</feature>
<feature type="region of interest" description="Disordered" evidence="10">
    <location>
        <begin position="23"/>
        <end position="50"/>
    </location>
</feature>
<dbReference type="Pfam" id="PF02701">
    <property type="entry name" value="Zn_ribbon_Dof"/>
    <property type="match status" value="1"/>
</dbReference>
<feature type="region of interest" description="Disordered" evidence="10">
    <location>
        <begin position="93"/>
        <end position="143"/>
    </location>
</feature>
<gene>
    <name evidence="13" type="primary">LOC120265874</name>
</gene>
<keyword evidence="7 8" id="KW-0539">Nucleus</keyword>
<keyword evidence="12" id="KW-1185">Reference proteome</keyword>
<feature type="domain" description="Dof-type" evidence="11">
    <location>
        <begin position="49"/>
        <end position="103"/>
    </location>
</feature>
<dbReference type="InterPro" id="IPR045174">
    <property type="entry name" value="Dof"/>
</dbReference>
<evidence type="ECO:0000256" key="8">
    <source>
        <dbReference type="PROSITE-ProRule" id="PRU00071"/>
    </source>
</evidence>
<evidence type="ECO:0000256" key="9">
    <source>
        <dbReference type="RuleBase" id="RU369094"/>
    </source>
</evidence>
<keyword evidence="6 9" id="KW-0804">Transcription</keyword>
<evidence type="ECO:0000259" key="11">
    <source>
        <dbReference type="PROSITE" id="PS50884"/>
    </source>
</evidence>
<evidence type="ECO:0000256" key="2">
    <source>
        <dbReference type="ARBA" id="ARBA00022771"/>
    </source>
</evidence>
<dbReference type="PROSITE" id="PS50884">
    <property type="entry name" value="ZF_DOF_2"/>
    <property type="match status" value="1"/>
</dbReference>
<dbReference type="RefSeq" id="XP_039129774.1">
    <property type="nucleotide sequence ID" value="XM_039273840.1"/>
</dbReference>
<accession>A0AB40BRI8</accession>
<keyword evidence="5 8" id="KW-0238">DNA-binding</keyword>
<dbReference type="InterPro" id="IPR003851">
    <property type="entry name" value="Znf_Dof"/>
</dbReference>
<dbReference type="PROSITE" id="PS01361">
    <property type="entry name" value="ZF_DOF_1"/>
    <property type="match status" value="1"/>
</dbReference>
<dbReference type="GO" id="GO:0003677">
    <property type="term" value="F:DNA binding"/>
    <property type="evidence" value="ECO:0007669"/>
    <property type="project" value="UniProtKB-UniRule"/>
</dbReference>
<evidence type="ECO:0000256" key="4">
    <source>
        <dbReference type="ARBA" id="ARBA00023015"/>
    </source>
</evidence>
<comment type="function">
    <text evidence="9">Transcription factor that binds specifically to a 5'-AA[AG]G-3' consensus core sequence.</text>
</comment>
<dbReference type="PANTHER" id="PTHR31992">
    <property type="entry name" value="DOF ZINC FINGER PROTEIN DOF1.4-RELATED"/>
    <property type="match status" value="1"/>
</dbReference>
<dbReference type="AlphaFoldDB" id="A0AB40BRI8"/>
<dbReference type="Proteomes" id="UP001515500">
    <property type="component" value="Chromosome 7"/>
</dbReference>
<keyword evidence="4 9" id="KW-0805">Transcription regulation</keyword>